<organism evidence="1 2">
    <name type="scientific">Rhodonellum psychrophilum GCM71 = DSM 17998</name>
    <dbReference type="NCBI Taxonomy" id="1123057"/>
    <lineage>
        <taxon>Bacteria</taxon>
        <taxon>Pseudomonadati</taxon>
        <taxon>Bacteroidota</taxon>
        <taxon>Cytophagia</taxon>
        <taxon>Cytophagales</taxon>
        <taxon>Cytophagaceae</taxon>
        <taxon>Rhodonellum</taxon>
    </lineage>
</organism>
<gene>
    <name evidence="1" type="ORF">P872_13345</name>
</gene>
<comment type="caution">
    <text evidence="1">The sequence shown here is derived from an EMBL/GenBank/DDBJ whole genome shotgun (WGS) entry which is preliminary data.</text>
</comment>
<protein>
    <submittedName>
        <fullName evidence="1">Uncharacterized protein</fullName>
    </submittedName>
</protein>
<reference evidence="1 2" key="1">
    <citation type="journal article" date="2013" name="Genome Announc.">
        <title>Draft Genome Sequence of the Psychrophilic and Alkaliphilic Rhodonellum psychrophilum Strain GCM71T.</title>
        <authorList>
            <person name="Hauptmann A.L."/>
            <person name="Glaring M.A."/>
            <person name="Hallin P.F."/>
            <person name="Prieme A."/>
            <person name="Stougaard P."/>
        </authorList>
    </citation>
    <scope>NUCLEOTIDE SEQUENCE [LARGE SCALE GENOMIC DNA]</scope>
    <source>
        <strain evidence="1 2">GCM71</strain>
    </source>
</reference>
<name>U5BWI0_9BACT</name>
<evidence type="ECO:0000313" key="2">
    <source>
        <dbReference type="Proteomes" id="UP000016843"/>
    </source>
</evidence>
<dbReference type="Proteomes" id="UP000016843">
    <property type="component" value="Unassembled WGS sequence"/>
</dbReference>
<sequence>METECIFRVKKYQTVVDLKMHNTAYHSAGKISPVFG</sequence>
<accession>U5BWI0</accession>
<dbReference type="EMBL" id="AWXR01000119">
    <property type="protein sequence ID" value="ERM80287.1"/>
    <property type="molecule type" value="Genomic_DNA"/>
</dbReference>
<evidence type="ECO:0000313" key="1">
    <source>
        <dbReference type="EMBL" id="ERM80287.1"/>
    </source>
</evidence>
<proteinExistence type="predicted"/>
<dbReference type="AlphaFoldDB" id="U5BWI0"/>
<keyword evidence="2" id="KW-1185">Reference proteome</keyword>